<dbReference type="EMBL" id="JAGINU010000001">
    <property type="protein sequence ID" value="MBP2367736.1"/>
    <property type="molecule type" value="Genomic_DNA"/>
</dbReference>
<proteinExistence type="predicted"/>
<dbReference type="Pfam" id="PF00903">
    <property type="entry name" value="Glyoxalase"/>
    <property type="match status" value="1"/>
</dbReference>
<evidence type="ECO:0000259" key="1">
    <source>
        <dbReference type="PROSITE" id="PS51819"/>
    </source>
</evidence>
<dbReference type="SUPFAM" id="SSF54593">
    <property type="entry name" value="Glyoxalase/Bleomycin resistance protein/Dihydroxybiphenyl dioxygenase"/>
    <property type="match status" value="1"/>
</dbReference>
<gene>
    <name evidence="2" type="ORF">JOF36_003432</name>
</gene>
<dbReference type="InterPro" id="IPR029068">
    <property type="entry name" value="Glyas_Bleomycin-R_OHBP_Dase"/>
</dbReference>
<evidence type="ECO:0000313" key="2">
    <source>
        <dbReference type="EMBL" id="MBP2367736.1"/>
    </source>
</evidence>
<dbReference type="InterPro" id="IPR037523">
    <property type="entry name" value="VOC_core"/>
</dbReference>
<evidence type="ECO:0000313" key="3">
    <source>
        <dbReference type="Proteomes" id="UP001519295"/>
    </source>
</evidence>
<dbReference type="Gene3D" id="3.10.180.10">
    <property type="entry name" value="2,3-Dihydroxybiphenyl 1,2-Dioxygenase, domain 1"/>
    <property type="match status" value="1"/>
</dbReference>
<protein>
    <submittedName>
        <fullName evidence="2">Catechol 2,3-dioxygenase-like lactoylglutathione lyase family enzyme</fullName>
    </submittedName>
</protein>
<reference evidence="2 3" key="1">
    <citation type="submission" date="2021-03" db="EMBL/GenBank/DDBJ databases">
        <title>Sequencing the genomes of 1000 actinobacteria strains.</title>
        <authorList>
            <person name="Klenk H.-P."/>
        </authorList>
    </citation>
    <scope>NUCLEOTIDE SEQUENCE [LARGE SCALE GENOMIC DNA]</scope>
    <source>
        <strain evidence="2 3">DSM 45256</strain>
    </source>
</reference>
<name>A0ABS4VVC0_9PSEU</name>
<sequence>MRLETVLDLPENPVDRNDYASFTMLRDLNFETLDPRCYIKEGMQRFPIADRPRLNGFAWYVDGIGELYRTLREHDYHVVDCRGVPARGEQPPVLDDGDLPLFLLDPEDAGLRYQFLPRRPYRCDPRVLPGWELPPVDDDDPLGLVRCAYHTVLTAEPKRAMRLFTDVLGGRVIHEGRNPVRGLDSVYIQLADGVFEFGVPDEGTPAYADRPPGAPRDTYHAITFQVRDLDLVARHLDRQGVHIRDRTEDCIVADPQTALGIPWGFVTALTPGDTRAA</sequence>
<dbReference type="PROSITE" id="PS51819">
    <property type="entry name" value="VOC"/>
    <property type="match status" value="1"/>
</dbReference>
<keyword evidence="3" id="KW-1185">Reference proteome</keyword>
<dbReference type="RefSeq" id="WP_210027903.1">
    <property type="nucleotide sequence ID" value="NZ_JAGINU010000001.1"/>
</dbReference>
<feature type="domain" description="VOC" evidence="1">
    <location>
        <begin position="146"/>
        <end position="272"/>
    </location>
</feature>
<accession>A0ABS4VVC0</accession>
<comment type="caution">
    <text evidence="2">The sequence shown here is derived from an EMBL/GenBank/DDBJ whole genome shotgun (WGS) entry which is preliminary data.</text>
</comment>
<organism evidence="2 3">
    <name type="scientific">Pseudonocardia parietis</name>
    <dbReference type="NCBI Taxonomy" id="570936"/>
    <lineage>
        <taxon>Bacteria</taxon>
        <taxon>Bacillati</taxon>
        <taxon>Actinomycetota</taxon>
        <taxon>Actinomycetes</taxon>
        <taxon>Pseudonocardiales</taxon>
        <taxon>Pseudonocardiaceae</taxon>
        <taxon>Pseudonocardia</taxon>
    </lineage>
</organism>
<dbReference type="Proteomes" id="UP001519295">
    <property type="component" value="Unassembled WGS sequence"/>
</dbReference>
<dbReference type="InterPro" id="IPR004360">
    <property type="entry name" value="Glyas_Fos-R_dOase_dom"/>
</dbReference>